<dbReference type="Gene3D" id="3.30.70.1290">
    <property type="entry name" value="Transposase IS200-like"/>
    <property type="match status" value="1"/>
</dbReference>
<evidence type="ECO:0000313" key="2">
    <source>
        <dbReference type="EMBL" id="AIE61395.1"/>
    </source>
</evidence>
<dbReference type="InterPro" id="IPR002686">
    <property type="entry name" value="Transposase_17"/>
</dbReference>
<organism evidence="2 3">
    <name type="scientific">Bacillus methanolicus (strain MGA3 / ATCC 53907)</name>
    <dbReference type="NCBI Taxonomy" id="796606"/>
    <lineage>
        <taxon>Bacteria</taxon>
        <taxon>Bacillati</taxon>
        <taxon>Bacillota</taxon>
        <taxon>Bacilli</taxon>
        <taxon>Bacillales</taxon>
        <taxon>Bacillaceae</taxon>
        <taxon>Bacillus</taxon>
    </lineage>
</organism>
<dbReference type="RefSeq" id="WP_003346524.1">
    <property type="nucleotide sequence ID" value="NZ_ADWW01000001.1"/>
</dbReference>
<dbReference type="HOGENOM" id="CLU_068226_4_0_9"/>
<sequence length="181" mass="21839">MVRKRREWYPGATYHIMSRGIRKLPIFYDDEDRKVYLKQMLKVRERYPFKLHCYCLMTNHIHLLLETDQFPPSDIIRLLHTRYAIYFNHRHQLSGHVFQGRFAAKLIDSLTYFLEASRYIHRNPMEAGMAEKAQDFLWSSYIAYFDTSVLPFITTEKTLSYFESPSAKNYQLFVEMERSDE</sequence>
<dbReference type="AlphaFoldDB" id="I3EB42"/>
<proteinExistence type="predicted"/>
<dbReference type="GO" id="GO:0003677">
    <property type="term" value="F:DNA binding"/>
    <property type="evidence" value="ECO:0007669"/>
    <property type="project" value="InterPro"/>
</dbReference>
<accession>I3EB42</accession>
<dbReference type="KEGG" id="bmet:BMMGA3_15190"/>
<dbReference type="Proteomes" id="UP000027602">
    <property type="component" value="Chromosome"/>
</dbReference>
<reference evidence="2 3" key="1">
    <citation type="journal article" date="2015" name="BMC Genomics">
        <title>Transcriptome analysis of thermophilic methylotrophic Bacillus methanolicus MGA3 using RNA-sequencing provides detailed insights into its previously uncharted transcriptional landscape.</title>
        <authorList>
            <person name="Irla M."/>
            <person name="Neshat A."/>
            <person name="Brautaset T."/>
            <person name="Ruckert C."/>
            <person name="Kalinowski J."/>
            <person name="Wendisch V.F."/>
        </authorList>
    </citation>
    <scope>NUCLEOTIDE SEQUENCE [LARGE SCALE GENOMIC DNA]</scope>
    <source>
        <strain evidence="3">MGA3 / ATCC 53907</strain>
    </source>
</reference>
<dbReference type="eggNOG" id="COG1943">
    <property type="taxonomic scope" value="Bacteria"/>
</dbReference>
<dbReference type="PANTHER" id="PTHR34322">
    <property type="entry name" value="TRANSPOSASE, Y1_TNP DOMAIN-CONTAINING"/>
    <property type="match status" value="1"/>
</dbReference>
<feature type="domain" description="Transposase IS200-like" evidence="1">
    <location>
        <begin position="9"/>
        <end position="123"/>
    </location>
</feature>
<dbReference type="Pfam" id="PF01797">
    <property type="entry name" value="Y1_Tnp"/>
    <property type="match status" value="1"/>
</dbReference>
<evidence type="ECO:0000313" key="3">
    <source>
        <dbReference type="Proteomes" id="UP000027602"/>
    </source>
</evidence>
<dbReference type="SMART" id="SM01321">
    <property type="entry name" value="Y1_Tnp"/>
    <property type="match status" value="1"/>
</dbReference>
<dbReference type="InterPro" id="IPR036515">
    <property type="entry name" value="Transposase_17_sf"/>
</dbReference>
<dbReference type="SUPFAM" id="SSF143422">
    <property type="entry name" value="Transposase IS200-like"/>
    <property type="match status" value="1"/>
</dbReference>
<evidence type="ECO:0000259" key="1">
    <source>
        <dbReference type="SMART" id="SM01321"/>
    </source>
</evidence>
<dbReference type="OrthoDB" id="9788881at2"/>
<gene>
    <name evidence="2" type="ORF">BMMGA3_15190</name>
</gene>
<keyword evidence="3" id="KW-1185">Reference proteome</keyword>
<dbReference type="EMBL" id="CP007739">
    <property type="protein sequence ID" value="AIE61395.1"/>
    <property type="molecule type" value="Genomic_DNA"/>
</dbReference>
<protein>
    <recommendedName>
        <fullName evidence="1">Transposase IS200-like domain-containing protein</fullName>
    </recommendedName>
</protein>
<dbReference type="GO" id="GO:0004803">
    <property type="term" value="F:transposase activity"/>
    <property type="evidence" value="ECO:0007669"/>
    <property type="project" value="InterPro"/>
</dbReference>
<name>I3EB42_BACMM</name>
<dbReference type="PANTHER" id="PTHR34322:SF2">
    <property type="entry name" value="TRANSPOSASE IS200-LIKE DOMAIN-CONTAINING PROTEIN"/>
    <property type="match status" value="1"/>
</dbReference>
<dbReference type="GO" id="GO:0006313">
    <property type="term" value="P:DNA transposition"/>
    <property type="evidence" value="ECO:0007669"/>
    <property type="project" value="InterPro"/>
</dbReference>